<dbReference type="Pfam" id="PF00388">
    <property type="entry name" value="PI-PLC-X"/>
    <property type="match status" value="1"/>
</dbReference>
<dbReference type="EMBL" id="JBJKFK010000211">
    <property type="protein sequence ID" value="KAL3318721.1"/>
    <property type="molecule type" value="Genomic_DNA"/>
</dbReference>
<dbReference type="EC" id="3.1.4.11" evidence="1"/>
<dbReference type="AlphaFoldDB" id="A0ABD2QGR1"/>
<organism evidence="4 5">
    <name type="scientific">Cichlidogyrus casuarinus</name>
    <dbReference type="NCBI Taxonomy" id="1844966"/>
    <lineage>
        <taxon>Eukaryota</taxon>
        <taxon>Metazoa</taxon>
        <taxon>Spiralia</taxon>
        <taxon>Lophotrochozoa</taxon>
        <taxon>Platyhelminthes</taxon>
        <taxon>Monogenea</taxon>
        <taxon>Monopisthocotylea</taxon>
        <taxon>Dactylogyridea</taxon>
        <taxon>Ancyrocephalidae</taxon>
        <taxon>Cichlidogyrus</taxon>
    </lineage>
</organism>
<evidence type="ECO:0000313" key="5">
    <source>
        <dbReference type="Proteomes" id="UP001626550"/>
    </source>
</evidence>
<feature type="compositionally biased region" description="Basic and acidic residues" evidence="2">
    <location>
        <begin position="147"/>
        <end position="161"/>
    </location>
</feature>
<dbReference type="PRINTS" id="PR00390">
    <property type="entry name" value="PHPHLIPASEC"/>
</dbReference>
<comment type="catalytic activity">
    <reaction evidence="1">
        <text>a 1,2-diacyl-sn-glycero-3-phospho-(1D-myo-inositol-4,5-bisphosphate) + H2O = 1D-myo-inositol 1,4,5-trisphosphate + a 1,2-diacyl-sn-glycerol + H(+)</text>
        <dbReference type="Rhea" id="RHEA:33179"/>
        <dbReference type="ChEBI" id="CHEBI:15377"/>
        <dbReference type="ChEBI" id="CHEBI:15378"/>
        <dbReference type="ChEBI" id="CHEBI:17815"/>
        <dbReference type="ChEBI" id="CHEBI:58456"/>
        <dbReference type="ChEBI" id="CHEBI:203600"/>
        <dbReference type="EC" id="3.1.4.11"/>
    </reaction>
</comment>
<gene>
    <name evidence="4" type="primary">PLCD1_2</name>
    <name evidence="4" type="ORF">Ciccas_002620</name>
</gene>
<accession>A0ABD2QGR1</accession>
<dbReference type="SMART" id="SM00148">
    <property type="entry name" value="PLCXc"/>
    <property type="match status" value="1"/>
</dbReference>
<dbReference type="InterPro" id="IPR017946">
    <property type="entry name" value="PLC-like_Pdiesterase_TIM-brl"/>
</dbReference>
<sequence length="197" mass="22591">MDYFSIYCAQLYEQLLLWYNLVWKQTAKELPMEEFILLLSSPWNSAFNPDFTRIYQQMNKPMTDYWISSSHNTYLNKDQLFGPTTGLCYTKVLLMGAKCIELDIWNGPNGVPKITHGYTFTGEITFSEAVYAINEVAFKNSKSNKKGKFDESKGIEDESKGIKSNQNPLSNALNFKVAHVGRLYVKPKDGVRQIKVT</sequence>
<dbReference type="Gene3D" id="3.20.20.190">
    <property type="entry name" value="Phosphatidylinositol (PI) phosphodiesterase"/>
    <property type="match status" value="1"/>
</dbReference>
<dbReference type="PROSITE" id="PS50007">
    <property type="entry name" value="PIPLC_X_DOMAIN"/>
    <property type="match status" value="1"/>
</dbReference>
<dbReference type="InterPro" id="IPR001192">
    <property type="entry name" value="PI-PLC_fam"/>
</dbReference>
<keyword evidence="1" id="KW-0443">Lipid metabolism</keyword>
<dbReference type="SUPFAM" id="SSF51695">
    <property type="entry name" value="PLC-like phosphodiesterases"/>
    <property type="match status" value="1"/>
</dbReference>
<feature type="region of interest" description="Disordered" evidence="2">
    <location>
        <begin position="143"/>
        <end position="165"/>
    </location>
</feature>
<dbReference type="GO" id="GO:0016042">
    <property type="term" value="P:lipid catabolic process"/>
    <property type="evidence" value="ECO:0007669"/>
    <property type="project" value="UniProtKB-KW"/>
</dbReference>
<feature type="domain" description="Phosphatidylinositol-specific phospholipase C X" evidence="3">
    <location>
        <begin position="56"/>
        <end position="182"/>
    </location>
</feature>
<dbReference type="PANTHER" id="PTHR10336">
    <property type="entry name" value="PHOSPHOINOSITIDE-SPECIFIC PHOSPHOLIPASE C FAMILY PROTEIN"/>
    <property type="match status" value="1"/>
</dbReference>
<dbReference type="InterPro" id="IPR000909">
    <property type="entry name" value="PLipase_C_PInositol-sp_X_dom"/>
</dbReference>
<evidence type="ECO:0000259" key="3">
    <source>
        <dbReference type="SMART" id="SM00148"/>
    </source>
</evidence>
<name>A0ABD2QGR1_9PLAT</name>
<keyword evidence="1" id="KW-0378">Hydrolase</keyword>
<keyword evidence="5" id="KW-1185">Reference proteome</keyword>
<reference evidence="4 5" key="1">
    <citation type="submission" date="2024-11" db="EMBL/GenBank/DDBJ databases">
        <title>Adaptive evolution of stress response genes in parasites aligns with host niche diversity.</title>
        <authorList>
            <person name="Hahn C."/>
            <person name="Resl P."/>
        </authorList>
    </citation>
    <scope>NUCLEOTIDE SEQUENCE [LARGE SCALE GENOMIC DNA]</scope>
    <source>
        <strain evidence="4">EGGRZ-B1_66</strain>
        <tissue evidence="4">Body</tissue>
    </source>
</reference>
<evidence type="ECO:0000256" key="2">
    <source>
        <dbReference type="SAM" id="MobiDB-lite"/>
    </source>
</evidence>
<keyword evidence="1" id="KW-0442">Lipid degradation</keyword>
<protein>
    <recommendedName>
        <fullName evidence="1">Phosphoinositide phospholipase C</fullName>
        <ecNumber evidence="1">3.1.4.11</ecNumber>
    </recommendedName>
</protein>
<comment type="caution">
    <text evidence="4">The sequence shown here is derived from an EMBL/GenBank/DDBJ whole genome shotgun (WGS) entry which is preliminary data.</text>
</comment>
<evidence type="ECO:0000313" key="4">
    <source>
        <dbReference type="EMBL" id="KAL3318721.1"/>
    </source>
</evidence>
<dbReference type="GO" id="GO:0004435">
    <property type="term" value="F:phosphatidylinositol-4,5-bisphosphate phospholipase C activity"/>
    <property type="evidence" value="ECO:0007669"/>
    <property type="project" value="UniProtKB-EC"/>
</dbReference>
<dbReference type="Proteomes" id="UP001626550">
    <property type="component" value="Unassembled WGS sequence"/>
</dbReference>
<evidence type="ECO:0000256" key="1">
    <source>
        <dbReference type="RuleBase" id="RU361133"/>
    </source>
</evidence>
<proteinExistence type="predicted"/>